<feature type="transmembrane region" description="Helical" evidence="1">
    <location>
        <begin position="15"/>
        <end position="37"/>
    </location>
</feature>
<accession>A0ABV2CTC2</accession>
<reference evidence="2 3" key="1">
    <citation type="submission" date="2024-07" db="EMBL/GenBank/DDBJ databases">
        <title>Uliginosibacterium paludis KCTC:42655.</title>
        <authorList>
            <person name="Kim M.K."/>
        </authorList>
    </citation>
    <scope>NUCLEOTIDE SEQUENCE [LARGE SCALE GENOMIC DNA]</scope>
    <source>
        <strain evidence="2 3">KCTC 42655</strain>
    </source>
</reference>
<organism evidence="2 3">
    <name type="scientific">Uliginosibacterium paludis</name>
    <dbReference type="NCBI Taxonomy" id="1615952"/>
    <lineage>
        <taxon>Bacteria</taxon>
        <taxon>Pseudomonadati</taxon>
        <taxon>Pseudomonadota</taxon>
        <taxon>Betaproteobacteria</taxon>
        <taxon>Rhodocyclales</taxon>
        <taxon>Zoogloeaceae</taxon>
        <taxon>Uliginosibacterium</taxon>
    </lineage>
</organism>
<keyword evidence="1" id="KW-0812">Transmembrane</keyword>
<dbReference type="EMBL" id="JBEWLZ010000009">
    <property type="protein sequence ID" value="MET1491164.1"/>
    <property type="molecule type" value="Genomic_DNA"/>
</dbReference>
<gene>
    <name evidence="2" type="ORF">ABVT11_15100</name>
</gene>
<protein>
    <submittedName>
        <fullName evidence="2">Uncharacterized protein</fullName>
    </submittedName>
</protein>
<dbReference type="RefSeq" id="WP_345928664.1">
    <property type="nucleotide sequence ID" value="NZ_JBDIVF010000007.1"/>
</dbReference>
<comment type="caution">
    <text evidence="2">The sequence shown here is derived from an EMBL/GenBank/DDBJ whole genome shotgun (WGS) entry which is preliminary data.</text>
</comment>
<name>A0ABV2CTC2_9RHOO</name>
<proteinExistence type="predicted"/>
<evidence type="ECO:0000256" key="1">
    <source>
        <dbReference type="SAM" id="Phobius"/>
    </source>
</evidence>
<keyword evidence="1" id="KW-1133">Transmembrane helix</keyword>
<feature type="transmembrane region" description="Helical" evidence="1">
    <location>
        <begin position="49"/>
        <end position="68"/>
    </location>
</feature>
<keyword evidence="1" id="KW-0472">Membrane</keyword>
<keyword evidence="3" id="KW-1185">Reference proteome</keyword>
<dbReference type="Proteomes" id="UP001548590">
    <property type="component" value="Unassembled WGS sequence"/>
</dbReference>
<evidence type="ECO:0000313" key="3">
    <source>
        <dbReference type="Proteomes" id="UP001548590"/>
    </source>
</evidence>
<evidence type="ECO:0000313" key="2">
    <source>
        <dbReference type="EMBL" id="MET1491164.1"/>
    </source>
</evidence>
<sequence length="86" mass="9003">MSPSRRKLSLTPRTALWLLLDVAGMLGFAAGLMRLVQGTSLFGSWPADALQAGAMIAGGAILMLFAAAQLLRATLEQGADERSSGR</sequence>